<dbReference type="InterPro" id="IPR017900">
    <property type="entry name" value="4Fe4S_Fe_S_CS"/>
</dbReference>
<keyword evidence="1 9" id="KW-0004">4Fe-4S</keyword>
<dbReference type="EC" id="1.17.99.6" evidence="9"/>
<dbReference type="Gene3D" id="3.30.70.20">
    <property type="match status" value="1"/>
</dbReference>
<proteinExistence type="inferred from homology"/>
<comment type="function">
    <text evidence="9">Catalyzes the conversion of epoxyqueuosine (oQ) to queuosine (Q), which is a hypermodified base found in the wobble positions of tRNA(Asp), tRNA(Asn), tRNA(His) and tRNA(Tyr).</text>
</comment>
<feature type="binding site" evidence="9">
    <location>
        <position position="166"/>
    </location>
    <ligand>
        <name>cob(II)alamin</name>
        <dbReference type="ChEBI" id="CHEBI:16304"/>
    </ligand>
</feature>
<evidence type="ECO:0000256" key="4">
    <source>
        <dbReference type="ARBA" id="ARBA00022723"/>
    </source>
</evidence>
<evidence type="ECO:0000256" key="8">
    <source>
        <dbReference type="ARBA" id="ARBA00023014"/>
    </source>
</evidence>
<feature type="domain" description="4Fe-4S ferredoxin-type" evidence="10">
    <location>
        <begin position="177"/>
        <end position="206"/>
    </location>
</feature>
<feature type="binding site" evidence="9">
    <location>
        <position position="212"/>
    </location>
    <ligand>
        <name>[4Fe-4S] cluster</name>
        <dbReference type="ChEBI" id="CHEBI:49883"/>
        <label>2</label>
    </ligand>
</feature>
<evidence type="ECO:0000256" key="6">
    <source>
        <dbReference type="ARBA" id="ARBA00023002"/>
    </source>
</evidence>
<keyword evidence="5 9" id="KW-0671">Queuosine biosynthesis</keyword>
<dbReference type="EMBL" id="LWBO01000084">
    <property type="protein sequence ID" value="OQP38989.1"/>
    <property type="molecule type" value="Genomic_DNA"/>
</dbReference>
<comment type="subcellular location">
    <subcellularLocation>
        <location evidence="9">Cytoplasm</location>
    </subcellularLocation>
</comment>
<evidence type="ECO:0000256" key="3">
    <source>
        <dbReference type="ARBA" id="ARBA00022694"/>
    </source>
</evidence>
<evidence type="ECO:0000259" key="10">
    <source>
        <dbReference type="PROSITE" id="PS51379"/>
    </source>
</evidence>
<comment type="similarity">
    <text evidence="9">Belongs to the QueG family.</text>
</comment>
<feature type="binding site" evidence="9">
    <location>
        <position position="192"/>
    </location>
    <ligand>
        <name>[4Fe-4S] cluster</name>
        <dbReference type="ChEBI" id="CHEBI:49883"/>
        <label>1</label>
    </ligand>
</feature>
<feature type="binding site" evidence="9">
    <location>
        <position position="155"/>
    </location>
    <ligand>
        <name>cob(II)alamin</name>
        <dbReference type="ChEBI" id="CHEBI:16304"/>
    </ligand>
</feature>
<comment type="cofactor">
    <cofactor evidence="9">
        <name>[4Fe-4S] cluster</name>
        <dbReference type="ChEBI" id="CHEBI:49883"/>
    </cofactor>
    <text evidence="9">Binds 2 [4Fe-4S] clusters per monomer.</text>
</comment>
<accession>A0ABX3NMT8</accession>
<protein>
    <recommendedName>
        <fullName evidence="9">Epoxyqueuosine reductase</fullName>
        <ecNumber evidence="9">1.17.99.6</ecNumber>
    </recommendedName>
    <alternativeName>
        <fullName evidence="9">Queuosine biosynthesis protein QueG</fullName>
    </alternativeName>
</protein>
<feature type="binding site" evidence="9">
    <location>
        <position position="240"/>
    </location>
    <ligand>
        <name>[4Fe-4S] cluster</name>
        <dbReference type="ChEBI" id="CHEBI:49883"/>
        <label>2</label>
    </ligand>
</feature>
<evidence type="ECO:0000313" key="11">
    <source>
        <dbReference type="EMBL" id="OQP38989.1"/>
    </source>
</evidence>
<dbReference type="SUPFAM" id="SSF54862">
    <property type="entry name" value="4Fe-4S ferredoxins"/>
    <property type="match status" value="1"/>
</dbReference>
<comment type="subunit">
    <text evidence="9">Monomer.</text>
</comment>
<keyword evidence="8 9" id="KW-0411">Iron-sulfur</keyword>
<dbReference type="InterPro" id="IPR004453">
    <property type="entry name" value="QueG"/>
</dbReference>
<evidence type="ECO:0000256" key="1">
    <source>
        <dbReference type="ARBA" id="ARBA00022485"/>
    </source>
</evidence>
<feature type="binding site" evidence="9">
    <location>
        <position position="189"/>
    </location>
    <ligand>
        <name>[4Fe-4S] cluster</name>
        <dbReference type="ChEBI" id="CHEBI:49883"/>
        <label>1</label>
    </ligand>
</feature>
<comment type="caution">
    <text evidence="11">The sequence shown here is derived from an EMBL/GenBank/DDBJ whole genome shotgun (WGS) entry which is preliminary data.</text>
</comment>
<dbReference type="InterPro" id="IPR013542">
    <property type="entry name" value="QueG_DUF1730"/>
</dbReference>
<dbReference type="PANTHER" id="PTHR30002:SF4">
    <property type="entry name" value="EPOXYQUEUOSINE REDUCTASE"/>
    <property type="match status" value="1"/>
</dbReference>
<keyword evidence="12" id="KW-1185">Reference proteome</keyword>
<dbReference type="PROSITE" id="PS00198">
    <property type="entry name" value="4FE4S_FER_1"/>
    <property type="match status" value="1"/>
</dbReference>
<feature type="binding site" evidence="9">
    <location>
        <position position="247"/>
    </location>
    <ligand>
        <name>[4Fe-4S] cluster</name>
        <dbReference type="ChEBI" id="CHEBI:49883"/>
        <label>1</label>
    </ligand>
</feature>
<keyword evidence="4 9" id="KW-0479">Metal-binding</keyword>
<organism evidence="11 12">
    <name type="scientific">Niastella koreensis</name>
    <dbReference type="NCBI Taxonomy" id="354356"/>
    <lineage>
        <taxon>Bacteria</taxon>
        <taxon>Pseudomonadati</taxon>
        <taxon>Bacteroidota</taxon>
        <taxon>Chitinophagia</taxon>
        <taxon>Chitinophagales</taxon>
        <taxon>Chitinophagaceae</taxon>
        <taxon>Niastella</taxon>
    </lineage>
</organism>
<sequence>MNFKLQHTQQIKSFVRELGFDFCGIARAQQLDEEARRLEQWLNKGLHGNMQYMENYFDLRIDPTKLVPGAKSVITVLLNYFPQQTQQSDTPNISKYAYGNDYHEVIKKKLHTLMALINEHIGEVQGRGFVDSAPVLERSWAHRSGLGWIGKNGNLINKQQGSFFFIATLIVDIELEYDDPIAKDYCGSCRKCIEACPTGAITEGKVINGSQCISYYTIELKDLLLPDDKKGQFADWMFGCDVCQDVCPWNRFAKPTSEAGFKPIPEILNFTTKEWESLTEDAFKQIFRHSPLKRAKFQGIQRNVKFLKG</sequence>
<keyword evidence="9" id="KW-0846">Cobalamin</keyword>
<gene>
    <name evidence="9" type="primary">queG</name>
    <name evidence="11" type="ORF">A4D02_16755</name>
</gene>
<comment type="catalytic activity">
    <reaction evidence="9">
        <text>epoxyqueuosine(34) in tRNA + AH2 = queuosine(34) in tRNA + A + H2O</text>
        <dbReference type="Rhea" id="RHEA:32159"/>
        <dbReference type="Rhea" id="RHEA-COMP:18571"/>
        <dbReference type="Rhea" id="RHEA-COMP:18582"/>
        <dbReference type="ChEBI" id="CHEBI:13193"/>
        <dbReference type="ChEBI" id="CHEBI:15377"/>
        <dbReference type="ChEBI" id="CHEBI:17499"/>
        <dbReference type="ChEBI" id="CHEBI:194431"/>
        <dbReference type="ChEBI" id="CHEBI:194443"/>
        <dbReference type="EC" id="1.17.99.6"/>
    </reaction>
</comment>
<dbReference type="Pfam" id="PF13484">
    <property type="entry name" value="Fer4_16"/>
    <property type="match status" value="1"/>
</dbReference>
<keyword evidence="7 9" id="KW-0408">Iron</keyword>
<name>A0ABX3NMT8_9BACT</name>
<feature type="binding site" evidence="9">
    <location>
        <position position="243"/>
    </location>
    <ligand>
        <name>[4Fe-4S] cluster</name>
        <dbReference type="ChEBI" id="CHEBI:49883"/>
        <label>2</label>
    </ligand>
</feature>
<evidence type="ECO:0000313" key="12">
    <source>
        <dbReference type="Proteomes" id="UP000192277"/>
    </source>
</evidence>
<evidence type="ECO:0000256" key="7">
    <source>
        <dbReference type="ARBA" id="ARBA00023004"/>
    </source>
</evidence>
<feature type="binding site" evidence="9">
    <location>
        <position position="214"/>
    </location>
    <ligand>
        <name>cob(II)alamin</name>
        <dbReference type="ChEBI" id="CHEBI:16304"/>
    </ligand>
</feature>
<feature type="binding site" evidence="9">
    <location>
        <position position="60"/>
    </location>
    <ligand>
        <name>cob(II)alamin</name>
        <dbReference type="ChEBI" id="CHEBI:16304"/>
    </ligand>
</feature>
<feature type="binding site" evidence="9">
    <location>
        <position position="152"/>
    </location>
    <ligand>
        <name>cob(II)alamin</name>
        <dbReference type="ChEBI" id="CHEBI:16304"/>
    </ligand>
</feature>
<evidence type="ECO:0000256" key="2">
    <source>
        <dbReference type="ARBA" id="ARBA00022490"/>
    </source>
</evidence>
<feature type="active site" description="Proton donor" evidence="9">
    <location>
        <position position="131"/>
    </location>
</feature>
<evidence type="ECO:0000256" key="9">
    <source>
        <dbReference type="HAMAP-Rule" id="MF_00916"/>
    </source>
</evidence>
<dbReference type="InterPro" id="IPR017896">
    <property type="entry name" value="4Fe4S_Fe-S-bd"/>
</dbReference>
<keyword evidence="9" id="KW-0170">Cobalt</keyword>
<keyword evidence="3 9" id="KW-0819">tRNA processing</keyword>
<dbReference type="HAMAP" id="MF_00916">
    <property type="entry name" value="QueG"/>
    <property type="match status" value="1"/>
</dbReference>
<feature type="binding site" evidence="9">
    <location>
        <position position="131"/>
    </location>
    <ligand>
        <name>cob(II)alamin</name>
        <dbReference type="ChEBI" id="CHEBI:16304"/>
    </ligand>
</feature>
<comment type="cofactor">
    <cofactor evidence="9">
        <name>cob(II)alamin</name>
        <dbReference type="ChEBI" id="CHEBI:16304"/>
    </cofactor>
</comment>
<dbReference type="Pfam" id="PF08331">
    <property type="entry name" value="QueG_DUF1730"/>
    <property type="match status" value="1"/>
</dbReference>
<feature type="binding site" evidence="9">
    <location>
        <position position="186"/>
    </location>
    <ligand>
        <name>[4Fe-4S] cluster</name>
        <dbReference type="ChEBI" id="CHEBI:49883"/>
        <label>1</label>
    </ligand>
</feature>
<comment type="pathway">
    <text evidence="9">tRNA modification; tRNA-queuosine biosynthesis.</text>
</comment>
<dbReference type="RefSeq" id="WP_014217256.1">
    <property type="nucleotide sequence ID" value="NZ_LWBO01000084.1"/>
</dbReference>
<dbReference type="PANTHER" id="PTHR30002">
    <property type="entry name" value="EPOXYQUEUOSINE REDUCTASE"/>
    <property type="match status" value="1"/>
</dbReference>
<dbReference type="NCBIfam" id="TIGR00276">
    <property type="entry name" value="tRNA epoxyqueuosine(34) reductase QueG"/>
    <property type="match status" value="1"/>
</dbReference>
<dbReference type="Proteomes" id="UP000192277">
    <property type="component" value="Unassembled WGS sequence"/>
</dbReference>
<evidence type="ECO:0000256" key="5">
    <source>
        <dbReference type="ARBA" id="ARBA00022785"/>
    </source>
</evidence>
<feature type="binding site" evidence="9">
    <location>
        <position position="196"/>
    </location>
    <ligand>
        <name>[4Fe-4S] cluster</name>
        <dbReference type="ChEBI" id="CHEBI:49883"/>
        <label>2</label>
    </ligand>
</feature>
<keyword evidence="2 9" id="KW-0963">Cytoplasm</keyword>
<reference evidence="11 12" key="1">
    <citation type="submission" date="2016-04" db="EMBL/GenBank/DDBJ databases">
        <authorList>
            <person name="Chen L."/>
            <person name="Zhuang W."/>
            <person name="Wang G."/>
        </authorList>
    </citation>
    <scope>NUCLEOTIDE SEQUENCE [LARGE SCALE GENOMIC DNA]</scope>
    <source>
        <strain evidence="12">GR20</strain>
    </source>
</reference>
<feature type="binding site" evidence="9">
    <location>
        <position position="221"/>
    </location>
    <ligand>
        <name>tRNA</name>
        <dbReference type="ChEBI" id="CHEBI:17843"/>
    </ligand>
</feature>
<feature type="binding site" evidence="9">
    <location>
        <begin position="240"/>
        <end position="241"/>
    </location>
    <ligand>
        <name>cob(II)alamin</name>
        <dbReference type="ChEBI" id="CHEBI:16304"/>
    </ligand>
</feature>
<comment type="caution">
    <text evidence="9">Lacks conserved residue(s) required for the propagation of feature annotation.</text>
</comment>
<keyword evidence="6 9" id="KW-0560">Oxidoreductase</keyword>
<dbReference type="PROSITE" id="PS51379">
    <property type="entry name" value="4FE4S_FER_2"/>
    <property type="match status" value="1"/>
</dbReference>